<dbReference type="PRINTS" id="PR00598">
    <property type="entry name" value="HTHMARR"/>
</dbReference>
<evidence type="ECO:0000256" key="3">
    <source>
        <dbReference type="ARBA" id="ARBA00023163"/>
    </source>
</evidence>
<dbReference type="AlphaFoldDB" id="A0ABC9TWY4"/>
<dbReference type="GO" id="GO:0003677">
    <property type="term" value="F:DNA binding"/>
    <property type="evidence" value="ECO:0007669"/>
    <property type="project" value="UniProtKB-KW"/>
</dbReference>
<protein>
    <submittedName>
        <fullName evidence="5">Transcriptional regulator, MarR family</fullName>
    </submittedName>
</protein>
<comment type="caution">
    <text evidence="5">The sequence shown here is derived from an EMBL/GenBank/DDBJ whole genome shotgun (WGS) entry which is preliminary data.</text>
</comment>
<dbReference type="InterPro" id="IPR011991">
    <property type="entry name" value="ArsR-like_HTH"/>
</dbReference>
<feature type="domain" description="HTH marR-type" evidence="4">
    <location>
        <begin position="39"/>
        <end position="169"/>
    </location>
</feature>
<keyword evidence="2" id="KW-0238">DNA-binding</keyword>
<dbReference type="InterPro" id="IPR036390">
    <property type="entry name" value="WH_DNA-bd_sf"/>
</dbReference>
<accession>A0ABC9TWY4</accession>
<evidence type="ECO:0000259" key="4">
    <source>
        <dbReference type="PROSITE" id="PS50995"/>
    </source>
</evidence>
<proteinExistence type="predicted"/>
<dbReference type="Pfam" id="PF01047">
    <property type="entry name" value="MarR"/>
    <property type="match status" value="1"/>
</dbReference>
<dbReference type="InterPro" id="IPR000835">
    <property type="entry name" value="HTH_MarR-typ"/>
</dbReference>
<dbReference type="PANTHER" id="PTHR42756">
    <property type="entry name" value="TRANSCRIPTIONAL REGULATOR, MARR"/>
    <property type="match status" value="1"/>
</dbReference>
<evidence type="ECO:0000313" key="6">
    <source>
        <dbReference type="Proteomes" id="UP000016491"/>
    </source>
</evidence>
<dbReference type="Gene3D" id="1.10.10.10">
    <property type="entry name" value="Winged helix-like DNA-binding domain superfamily/Winged helix DNA-binding domain"/>
    <property type="match status" value="1"/>
</dbReference>
<keyword evidence="3" id="KW-0804">Transcription</keyword>
<dbReference type="SMART" id="SM00347">
    <property type="entry name" value="HTH_MARR"/>
    <property type="match status" value="1"/>
</dbReference>
<dbReference type="GO" id="GO:0006355">
    <property type="term" value="P:regulation of DNA-templated transcription"/>
    <property type="evidence" value="ECO:0007669"/>
    <property type="project" value="UniProtKB-ARBA"/>
</dbReference>
<sequence>MLVINFIFYLEELFMENIENRINCESGGRPDINSVGVHFLEFAVAFLTLAKCQYQHENDVKVNSLPFFTLVALDNWADVDYTMSELADKLQITKQQLSKMINVLEEKELVERIHDKENRRRVYIRICDRGRAMMDDIKRGMLESTLYGLSSYTDEELREMDYCIRKLTELMEKFNIGNCGDADE</sequence>
<dbReference type="EMBL" id="AWSU01000203">
    <property type="protein sequence ID" value="ERI76393.1"/>
    <property type="molecule type" value="Genomic_DNA"/>
</dbReference>
<evidence type="ECO:0000256" key="1">
    <source>
        <dbReference type="ARBA" id="ARBA00023015"/>
    </source>
</evidence>
<evidence type="ECO:0000313" key="5">
    <source>
        <dbReference type="EMBL" id="ERI76393.1"/>
    </source>
</evidence>
<dbReference type="PROSITE" id="PS50995">
    <property type="entry name" value="HTH_MARR_2"/>
    <property type="match status" value="1"/>
</dbReference>
<name>A0ABC9TWY4_CLOSY</name>
<gene>
    <name evidence="5" type="ORF">CLOSYM_02657</name>
</gene>
<organism evidence="5 6">
    <name type="scientific">[Clostridium] symbiosum ATCC 14940</name>
    <dbReference type="NCBI Taxonomy" id="411472"/>
    <lineage>
        <taxon>Bacteria</taxon>
        <taxon>Bacillati</taxon>
        <taxon>Bacillota</taxon>
        <taxon>Clostridia</taxon>
        <taxon>Lachnospirales</taxon>
        <taxon>Lachnospiraceae</taxon>
        <taxon>Otoolea</taxon>
    </lineage>
</organism>
<reference evidence="5 6" key="1">
    <citation type="submission" date="2013-07" db="EMBL/GenBank/DDBJ databases">
        <authorList>
            <person name="Weinstock G."/>
            <person name="Sodergren E."/>
            <person name="Wylie T."/>
            <person name="Fulton L."/>
            <person name="Fulton R."/>
            <person name="Fronick C."/>
            <person name="O'Laughlin M."/>
            <person name="Godfrey J."/>
            <person name="Miner T."/>
            <person name="Herter B."/>
            <person name="Appelbaum E."/>
            <person name="Cordes M."/>
            <person name="Lek S."/>
            <person name="Wollam A."/>
            <person name="Pepin K.H."/>
            <person name="Palsikar V.B."/>
            <person name="Mitreva M."/>
            <person name="Wilson R.K."/>
        </authorList>
    </citation>
    <scope>NUCLEOTIDE SEQUENCE [LARGE SCALE GENOMIC DNA]</scope>
    <source>
        <strain evidence="5 6">ATCC 14940</strain>
    </source>
</reference>
<dbReference type="PANTHER" id="PTHR42756:SF1">
    <property type="entry name" value="TRANSCRIPTIONAL REPRESSOR OF EMRAB OPERON"/>
    <property type="match status" value="1"/>
</dbReference>
<dbReference type="CDD" id="cd00090">
    <property type="entry name" value="HTH_ARSR"/>
    <property type="match status" value="1"/>
</dbReference>
<dbReference type="SUPFAM" id="SSF46785">
    <property type="entry name" value="Winged helix' DNA-binding domain"/>
    <property type="match status" value="1"/>
</dbReference>
<dbReference type="InterPro" id="IPR036388">
    <property type="entry name" value="WH-like_DNA-bd_sf"/>
</dbReference>
<keyword evidence="1" id="KW-0805">Transcription regulation</keyword>
<dbReference type="Proteomes" id="UP000016491">
    <property type="component" value="Unassembled WGS sequence"/>
</dbReference>
<evidence type="ECO:0000256" key="2">
    <source>
        <dbReference type="ARBA" id="ARBA00023125"/>
    </source>
</evidence>